<organism evidence="2 3">
    <name type="scientific">Roseateles subflavus</name>
    <dbReference type="NCBI Taxonomy" id="3053353"/>
    <lineage>
        <taxon>Bacteria</taxon>
        <taxon>Pseudomonadati</taxon>
        <taxon>Pseudomonadota</taxon>
        <taxon>Betaproteobacteria</taxon>
        <taxon>Burkholderiales</taxon>
        <taxon>Sphaerotilaceae</taxon>
        <taxon>Roseateles</taxon>
    </lineage>
</organism>
<accession>A0ABT7LEA7</accession>
<dbReference type="InterPro" id="IPR006145">
    <property type="entry name" value="PsdUridine_synth_RsuA/RluA"/>
</dbReference>
<dbReference type="Pfam" id="PF00849">
    <property type="entry name" value="PseudoU_synth_2"/>
    <property type="match status" value="1"/>
</dbReference>
<name>A0ABT7LEA7_9BURK</name>
<evidence type="ECO:0000313" key="3">
    <source>
        <dbReference type="Proteomes" id="UP001238603"/>
    </source>
</evidence>
<dbReference type="PANTHER" id="PTHR21600:SF84">
    <property type="entry name" value="PSEUDOURIDINE SYNTHASE RSUA_RLUA-LIKE DOMAIN-CONTAINING PROTEIN"/>
    <property type="match status" value="1"/>
</dbReference>
<dbReference type="InterPro" id="IPR020103">
    <property type="entry name" value="PsdUridine_synth_cat_dom_sf"/>
</dbReference>
<dbReference type="RefSeq" id="WP_285981300.1">
    <property type="nucleotide sequence ID" value="NZ_JASVDS010000001.1"/>
</dbReference>
<keyword evidence="3" id="KW-1185">Reference proteome</keyword>
<dbReference type="EMBL" id="JASVDS010000001">
    <property type="protein sequence ID" value="MDL5031187.1"/>
    <property type="molecule type" value="Genomic_DNA"/>
</dbReference>
<dbReference type="PANTHER" id="PTHR21600">
    <property type="entry name" value="MITOCHONDRIAL RNA PSEUDOURIDINE SYNTHASE"/>
    <property type="match status" value="1"/>
</dbReference>
<gene>
    <name evidence="2" type="ORF">QRD43_04640</name>
</gene>
<dbReference type="InterPro" id="IPR050188">
    <property type="entry name" value="RluA_PseudoU_synthase"/>
</dbReference>
<protein>
    <submittedName>
        <fullName evidence="2">Pseudouridine synthase</fullName>
    </submittedName>
</protein>
<evidence type="ECO:0000313" key="2">
    <source>
        <dbReference type="EMBL" id="MDL5031187.1"/>
    </source>
</evidence>
<dbReference type="Gene3D" id="3.30.2350.10">
    <property type="entry name" value="Pseudouridine synthase"/>
    <property type="match status" value="1"/>
</dbReference>
<reference evidence="2 3" key="1">
    <citation type="submission" date="2023-06" db="EMBL/GenBank/DDBJ databases">
        <title>Pelomonas sp. APW6 16S ribosomal RNA gene genome sequencing and assembly.</title>
        <authorList>
            <person name="Woo H."/>
        </authorList>
    </citation>
    <scope>NUCLEOTIDE SEQUENCE [LARGE SCALE GENOMIC DNA]</scope>
    <source>
        <strain evidence="2 3">APW6</strain>
    </source>
</reference>
<dbReference type="SUPFAM" id="SSF55120">
    <property type="entry name" value="Pseudouridine synthase"/>
    <property type="match status" value="1"/>
</dbReference>
<dbReference type="Proteomes" id="UP001238603">
    <property type="component" value="Unassembled WGS sequence"/>
</dbReference>
<feature type="domain" description="Pseudouridine synthase RsuA/RluA-like" evidence="1">
    <location>
        <begin position="99"/>
        <end position="248"/>
    </location>
</feature>
<proteinExistence type="predicted"/>
<sequence length="311" mass="34709">MSRPPKLALPMREGVSASALACPAGAWTLLLDFLAERLPLVEREDWADRMAAGDVLGPQGQVLPPGTPYRAGQRIYYYRRVAHEAPVPFEERLVQVDEHLVIADKPHFLSVTPKGRHVQQTLLTRLKRRLDLPDLTPVHRLDLETAGLTVFCVQPAHRDAYQRLFRERSVDKVYEAVAAAPPAGLALPLRYRSRLVERAGDAFMQMAEVPGEPNAETQIRCLRLLGQGRALYELHPLTGQKHQLRAQMCALGLPLAGDRIYPVLQPPREDFDEPLQLLARAIAFTDPVTGERRAYRSTRQLALAEASSSSA</sequence>
<comment type="caution">
    <text evidence="2">The sequence shown here is derived from an EMBL/GenBank/DDBJ whole genome shotgun (WGS) entry which is preliminary data.</text>
</comment>
<evidence type="ECO:0000259" key="1">
    <source>
        <dbReference type="Pfam" id="PF00849"/>
    </source>
</evidence>